<name>A0A447TH99_CHRVL</name>
<accession>A0A447TH99</accession>
<dbReference type="AlphaFoldDB" id="A0A447TH99"/>
<sequence length="57" mass="6316">MLASVGYMAMVKYQLRRLSQGKRSWPVVARPWRCCGGSGTPKGARRIRIALTPNQPG</sequence>
<evidence type="ECO:0000313" key="1">
    <source>
        <dbReference type="EMBL" id="VEB44256.1"/>
    </source>
</evidence>
<proteinExistence type="predicted"/>
<gene>
    <name evidence="1" type="ORF">NCTC9695_04744</name>
</gene>
<organism evidence="1 2">
    <name type="scientific">Chromobacterium violaceum</name>
    <dbReference type="NCBI Taxonomy" id="536"/>
    <lineage>
        <taxon>Bacteria</taxon>
        <taxon>Pseudomonadati</taxon>
        <taxon>Pseudomonadota</taxon>
        <taxon>Betaproteobacteria</taxon>
        <taxon>Neisseriales</taxon>
        <taxon>Chromobacteriaceae</taxon>
        <taxon>Chromobacterium</taxon>
    </lineage>
</organism>
<dbReference type="EMBL" id="LR134182">
    <property type="protein sequence ID" value="VEB44256.1"/>
    <property type="molecule type" value="Genomic_DNA"/>
</dbReference>
<protein>
    <submittedName>
        <fullName evidence="1">Uncharacterized protein</fullName>
    </submittedName>
</protein>
<evidence type="ECO:0000313" key="2">
    <source>
        <dbReference type="Proteomes" id="UP000275777"/>
    </source>
</evidence>
<dbReference type="Proteomes" id="UP000275777">
    <property type="component" value="Chromosome"/>
</dbReference>
<reference evidence="1 2" key="1">
    <citation type="submission" date="2018-12" db="EMBL/GenBank/DDBJ databases">
        <authorList>
            <consortium name="Pathogen Informatics"/>
        </authorList>
    </citation>
    <scope>NUCLEOTIDE SEQUENCE [LARGE SCALE GENOMIC DNA]</scope>
    <source>
        <strain evidence="1 2">NCTC9695</strain>
    </source>
</reference>